<dbReference type="EMBL" id="CAKKNE010000001">
    <property type="protein sequence ID" value="CAH0365493.1"/>
    <property type="molecule type" value="Genomic_DNA"/>
</dbReference>
<dbReference type="Pfam" id="PF00069">
    <property type="entry name" value="Pkinase"/>
    <property type="match status" value="1"/>
</dbReference>
<evidence type="ECO:0000256" key="1">
    <source>
        <dbReference type="ARBA" id="ARBA00022679"/>
    </source>
</evidence>
<keyword evidence="4" id="KW-0067">ATP-binding</keyword>
<evidence type="ECO:0000256" key="9">
    <source>
        <dbReference type="ARBA" id="ARBA00051693"/>
    </source>
</evidence>
<name>A0A7S4A1N1_9STRA</name>
<gene>
    <name evidence="12" type="ORF">PCAL00307_LOCUS16435</name>
    <name evidence="13" type="ORF">PECAL_1P19340</name>
</gene>
<keyword evidence="2" id="KW-0547">Nucleotide-binding</keyword>
<dbReference type="SMART" id="SM00220">
    <property type="entry name" value="S_TKc"/>
    <property type="match status" value="1"/>
</dbReference>
<feature type="region of interest" description="Disordered" evidence="10">
    <location>
        <begin position="1"/>
        <end position="23"/>
    </location>
</feature>
<sequence length="380" mass="41040">MVLPRPRRLSGIDMAPAEPENTQELGATMVSGGVQISKTRGLTVDGEQHGAIKRDDLRFEPGALGAGACSVVRLARHTATNQRYAVKLFAIFDDAKRRQLVEEIRTLFSLDCAALVQFHGAYLDGATGKVGVVLDYMDAGSVEGLIQQRRAPLPEKVAASILYQCCWGLGYLHFERRLHRDVKPGNILLSSRGEARLSDFGISKALTDEEESAKTMVGTFRYMAPERLRGDAYSFESDVWAAGMVLLELLRGDAVFPPSCTPLDLNGACERLARDFVAEKLAGVDVSTDCVDFAEACLRRRAEDRALPDLLLGGPWLAGLDLEGCCVTLAPFLANLRSAAAARPPPAPPARQSSTFAADLSLIQTLDASSDDDDEATVEG</sequence>
<dbReference type="EC" id="2.7.12.2" evidence="6"/>
<dbReference type="EMBL" id="HBIW01019096">
    <property type="protein sequence ID" value="CAE0700999.1"/>
    <property type="molecule type" value="Transcribed_RNA"/>
</dbReference>
<dbReference type="GO" id="GO:0005524">
    <property type="term" value="F:ATP binding"/>
    <property type="evidence" value="ECO:0007669"/>
    <property type="project" value="UniProtKB-KW"/>
</dbReference>
<feature type="domain" description="Protein kinase" evidence="11">
    <location>
        <begin position="58"/>
        <end position="317"/>
    </location>
</feature>
<evidence type="ECO:0000256" key="8">
    <source>
        <dbReference type="ARBA" id="ARBA00049299"/>
    </source>
</evidence>
<comment type="similarity">
    <text evidence="5">Belongs to the protein kinase superfamily. STE Ser/Thr protein kinase family. MAP kinase kinase subfamily.</text>
</comment>
<keyword evidence="14" id="KW-1185">Reference proteome</keyword>
<evidence type="ECO:0000313" key="14">
    <source>
        <dbReference type="Proteomes" id="UP000789595"/>
    </source>
</evidence>
<evidence type="ECO:0000259" key="11">
    <source>
        <dbReference type="PROSITE" id="PS50011"/>
    </source>
</evidence>
<evidence type="ECO:0000256" key="6">
    <source>
        <dbReference type="ARBA" id="ARBA00038999"/>
    </source>
</evidence>
<keyword evidence="1" id="KW-0808">Transferase</keyword>
<comment type="catalytic activity">
    <reaction evidence="7">
        <text>L-seryl-[protein] + ATP = O-phospho-L-seryl-[protein] + ADP + H(+)</text>
        <dbReference type="Rhea" id="RHEA:17989"/>
        <dbReference type="Rhea" id="RHEA-COMP:9863"/>
        <dbReference type="Rhea" id="RHEA-COMP:11604"/>
        <dbReference type="ChEBI" id="CHEBI:15378"/>
        <dbReference type="ChEBI" id="CHEBI:29999"/>
        <dbReference type="ChEBI" id="CHEBI:30616"/>
        <dbReference type="ChEBI" id="CHEBI:83421"/>
        <dbReference type="ChEBI" id="CHEBI:456216"/>
        <dbReference type="EC" id="2.7.12.2"/>
    </reaction>
</comment>
<proteinExistence type="inferred from homology"/>
<dbReference type="InterPro" id="IPR000719">
    <property type="entry name" value="Prot_kinase_dom"/>
</dbReference>
<evidence type="ECO:0000313" key="13">
    <source>
        <dbReference type="EMBL" id="CAH0365493.1"/>
    </source>
</evidence>
<dbReference type="SUPFAM" id="SSF56112">
    <property type="entry name" value="Protein kinase-like (PK-like)"/>
    <property type="match status" value="1"/>
</dbReference>
<dbReference type="GO" id="GO:0004708">
    <property type="term" value="F:MAP kinase kinase activity"/>
    <property type="evidence" value="ECO:0007669"/>
    <property type="project" value="UniProtKB-EC"/>
</dbReference>
<dbReference type="AlphaFoldDB" id="A0A7S4A1N1"/>
<dbReference type="OrthoDB" id="10252354at2759"/>
<comment type="catalytic activity">
    <reaction evidence="8">
        <text>L-threonyl-[protein] + ATP = O-phospho-L-threonyl-[protein] + ADP + H(+)</text>
        <dbReference type="Rhea" id="RHEA:46608"/>
        <dbReference type="Rhea" id="RHEA-COMP:11060"/>
        <dbReference type="Rhea" id="RHEA-COMP:11605"/>
        <dbReference type="ChEBI" id="CHEBI:15378"/>
        <dbReference type="ChEBI" id="CHEBI:30013"/>
        <dbReference type="ChEBI" id="CHEBI:30616"/>
        <dbReference type="ChEBI" id="CHEBI:61977"/>
        <dbReference type="ChEBI" id="CHEBI:456216"/>
        <dbReference type="EC" id="2.7.12.2"/>
    </reaction>
</comment>
<reference evidence="12" key="1">
    <citation type="submission" date="2021-01" db="EMBL/GenBank/DDBJ databases">
        <authorList>
            <person name="Corre E."/>
            <person name="Pelletier E."/>
            <person name="Niang G."/>
            <person name="Scheremetjew M."/>
            <person name="Finn R."/>
            <person name="Kale V."/>
            <person name="Holt S."/>
            <person name="Cochrane G."/>
            <person name="Meng A."/>
            <person name="Brown T."/>
            <person name="Cohen L."/>
        </authorList>
    </citation>
    <scope>NUCLEOTIDE SEQUENCE</scope>
    <source>
        <strain evidence="12">CCMP1756</strain>
    </source>
</reference>
<evidence type="ECO:0000256" key="4">
    <source>
        <dbReference type="ARBA" id="ARBA00022840"/>
    </source>
</evidence>
<evidence type="ECO:0000256" key="2">
    <source>
        <dbReference type="ARBA" id="ARBA00022741"/>
    </source>
</evidence>
<dbReference type="PROSITE" id="PS50011">
    <property type="entry name" value="PROTEIN_KINASE_DOM"/>
    <property type="match status" value="1"/>
</dbReference>
<protein>
    <recommendedName>
        <fullName evidence="6">mitogen-activated protein kinase kinase</fullName>
        <ecNumber evidence="6">2.7.12.2</ecNumber>
    </recommendedName>
</protein>
<evidence type="ECO:0000313" key="12">
    <source>
        <dbReference type="EMBL" id="CAE0700999.1"/>
    </source>
</evidence>
<reference evidence="13" key="2">
    <citation type="submission" date="2021-11" db="EMBL/GenBank/DDBJ databases">
        <authorList>
            <consortium name="Genoscope - CEA"/>
            <person name="William W."/>
        </authorList>
    </citation>
    <scope>NUCLEOTIDE SEQUENCE</scope>
</reference>
<evidence type="ECO:0000256" key="5">
    <source>
        <dbReference type="ARBA" id="ARBA00038035"/>
    </source>
</evidence>
<evidence type="ECO:0000256" key="7">
    <source>
        <dbReference type="ARBA" id="ARBA00049014"/>
    </source>
</evidence>
<organism evidence="12">
    <name type="scientific">Pelagomonas calceolata</name>
    <dbReference type="NCBI Taxonomy" id="35677"/>
    <lineage>
        <taxon>Eukaryota</taxon>
        <taxon>Sar</taxon>
        <taxon>Stramenopiles</taxon>
        <taxon>Ochrophyta</taxon>
        <taxon>Pelagophyceae</taxon>
        <taxon>Pelagomonadales</taxon>
        <taxon>Pelagomonadaceae</taxon>
        <taxon>Pelagomonas</taxon>
    </lineage>
</organism>
<keyword evidence="3" id="KW-0418">Kinase</keyword>
<dbReference type="Gene3D" id="1.10.510.10">
    <property type="entry name" value="Transferase(Phosphotransferase) domain 1"/>
    <property type="match status" value="1"/>
</dbReference>
<accession>A0A7S4A1N1</accession>
<evidence type="ECO:0000256" key="3">
    <source>
        <dbReference type="ARBA" id="ARBA00022777"/>
    </source>
</evidence>
<dbReference type="PANTHER" id="PTHR48013">
    <property type="entry name" value="DUAL SPECIFICITY MITOGEN-ACTIVATED PROTEIN KINASE KINASE 5-RELATED"/>
    <property type="match status" value="1"/>
</dbReference>
<evidence type="ECO:0000256" key="10">
    <source>
        <dbReference type="SAM" id="MobiDB-lite"/>
    </source>
</evidence>
<dbReference type="Proteomes" id="UP000789595">
    <property type="component" value="Unassembled WGS sequence"/>
</dbReference>
<comment type="catalytic activity">
    <reaction evidence="9">
        <text>L-tyrosyl-[protein] + ATP = O-phospho-L-tyrosyl-[protein] + ADP + H(+)</text>
        <dbReference type="Rhea" id="RHEA:10596"/>
        <dbReference type="Rhea" id="RHEA-COMP:10136"/>
        <dbReference type="Rhea" id="RHEA-COMP:20101"/>
        <dbReference type="ChEBI" id="CHEBI:15378"/>
        <dbReference type="ChEBI" id="CHEBI:30616"/>
        <dbReference type="ChEBI" id="CHEBI:46858"/>
        <dbReference type="ChEBI" id="CHEBI:61978"/>
        <dbReference type="ChEBI" id="CHEBI:456216"/>
        <dbReference type="EC" id="2.7.12.2"/>
    </reaction>
</comment>
<dbReference type="PANTHER" id="PTHR48013:SF9">
    <property type="entry name" value="DUAL SPECIFICITY MITOGEN-ACTIVATED PROTEIN KINASE KINASE 5"/>
    <property type="match status" value="1"/>
</dbReference>
<dbReference type="InterPro" id="IPR011009">
    <property type="entry name" value="Kinase-like_dom_sf"/>
</dbReference>